<reference evidence="4 5" key="1">
    <citation type="submission" date="2022-11" db="EMBL/GenBank/DDBJ databases">
        <authorList>
            <person name="Caiyu Z."/>
        </authorList>
    </citation>
    <scope>NUCLEOTIDE SEQUENCE [LARGE SCALE GENOMIC DNA]</scope>
    <source>
        <strain evidence="4 5">YR-4</strain>
    </source>
</reference>
<protein>
    <submittedName>
        <fullName evidence="4">TetR/AcrR family transcriptional regulator</fullName>
    </submittedName>
</protein>
<evidence type="ECO:0000256" key="2">
    <source>
        <dbReference type="PROSITE-ProRule" id="PRU00335"/>
    </source>
</evidence>
<dbReference type="SUPFAM" id="SSF46689">
    <property type="entry name" value="Homeodomain-like"/>
    <property type="match status" value="1"/>
</dbReference>
<feature type="DNA-binding region" description="H-T-H motif" evidence="2">
    <location>
        <begin position="26"/>
        <end position="45"/>
    </location>
</feature>
<dbReference type="InterPro" id="IPR009057">
    <property type="entry name" value="Homeodomain-like_sf"/>
</dbReference>
<dbReference type="InterPro" id="IPR050624">
    <property type="entry name" value="HTH-type_Tx_Regulator"/>
</dbReference>
<dbReference type="PROSITE" id="PS50977">
    <property type="entry name" value="HTH_TETR_2"/>
    <property type="match status" value="1"/>
</dbReference>
<sequence length="193" mass="22442">MSQTTKRALEVSLKNLLLQKPLDKITINDIAEDCGINRMTFYYHFKDIYDLVEWSCVEDATKALEGKKTYATWQQGFLQIFEAVLANKPFIMNVYHSVSREQVEIYLYKLTYSLLIGVVEEKAEGMKIRDEDKKFIADFYKFAFVGLMLDWIRNGMKAEPQTIIDRLSPLVHGSITSALNNYRTDTFLSKRPE</sequence>
<dbReference type="InterPro" id="IPR039532">
    <property type="entry name" value="TetR_C_Firmicutes"/>
</dbReference>
<dbReference type="Gene3D" id="1.10.357.10">
    <property type="entry name" value="Tetracycline Repressor, domain 2"/>
    <property type="match status" value="1"/>
</dbReference>
<name>A0ABT4BW98_9FIRM</name>
<gene>
    <name evidence="4" type="ORF">OUY18_13030</name>
</gene>
<accession>A0ABT4BW98</accession>
<organism evidence="4 5">
    <name type="scientific">Caproiciproducens galactitolivorans</name>
    <dbReference type="NCBI Taxonomy" id="642589"/>
    <lineage>
        <taxon>Bacteria</taxon>
        <taxon>Bacillati</taxon>
        <taxon>Bacillota</taxon>
        <taxon>Clostridia</taxon>
        <taxon>Eubacteriales</taxon>
        <taxon>Acutalibacteraceae</taxon>
        <taxon>Caproiciproducens</taxon>
    </lineage>
</organism>
<keyword evidence="5" id="KW-1185">Reference proteome</keyword>
<dbReference type="EMBL" id="JAPOHA010000017">
    <property type="protein sequence ID" value="MCY1715171.1"/>
    <property type="molecule type" value="Genomic_DNA"/>
</dbReference>
<evidence type="ECO:0000313" key="5">
    <source>
        <dbReference type="Proteomes" id="UP001082703"/>
    </source>
</evidence>
<evidence type="ECO:0000259" key="3">
    <source>
        <dbReference type="PROSITE" id="PS50977"/>
    </source>
</evidence>
<comment type="caution">
    <text evidence="4">The sequence shown here is derived from an EMBL/GenBank/DDBJ whole genome shotgun (WGS) entry which is preliminary data.</text>
</comment>
<dbReference type="PANTHER" id="PTHR43479:SF7">
    <property type="entry name" value="TETR-FAMILY TRANSCRIPTIONAL REGULATOR"/>
    <property type="match status" value="1"/>
</dbReference>
<evidence type="ECO:0000256" key="1">
    <source>
        <dbReference type="ARBA" id="ARBA00023125"/>
    </source>
</evidence>
<dbReference type="Pfam" id="PF00440">
    <property type="entry name" value="TetR_N"/>
    <property type="match status" value="1"/>
</dbReference>
<dbReference type="InterPro" id="IPR001647">
    <property type="entry name" value="HTH_TetR"/>
</dbReference>
<keyword evidence="1 2" id="KW-0238">DNA-binding</keyword>
<evidence type="ECO:0000313" key="4">
    <source>
        <dbReference type="EMBL" id="MCY1715171.1"/>
    </source>
</evidence>
<dbReference type="Proteomes" id="UP001082703">
    <property type="component" value="Unassembled WGS sequence"/>
</dbReference>
<proteinExistence type="predicted"/>
<feature type="domain" description="HTH tetR-type" evidence="3">
    <location>
        <begin position="3"/>
        <end position="63"/>
    </location>
</feature>
<dbReference type="RefSeq" id="WP_268059208.1">
    <property type="nucleotide sequence ID" value="NZ_JAPOHA010000017.1"/>
</dbReference>
<dbReference type="Pfam" id="PF14278">
    <property type="entry name" value="TetR_C_8"/>
    <property type="match status" value="1"/>
</dbReference>
<dbReference type="PANTHER" id="PTHR43479">
    <property type="entry name" value="ACREF/ENVCD OPERON REPRESSOR-RELATED"/>
    <property type="match status" value="1"/>
</dbReference>